<dbReference type="GO" id="GO:0046872">
    <property type="term" value="F:metal ion binding"/>
    <property type="evidence" value="ECO:0007669"/>
    <property type="project" value="UniProtKB-KW"/>
</dbReference>
<feature type="compositionally biased region" description="Polar residues" evidence="8">
    <location>
        <begin position="191"/>
        <end position="208"/>
    </location>
</feature>
<evidence type="ECO:0000256" key="6">
    <source>
        <dbReference type="ARBA" id="ARBA00023277"/>
    </source>
</evidence>
<comment type="similarity">
    <text evidence="2">Belongs to the GmhB family.</text>
</comment>
<dbReference type="InterPro" id="IPR036412">
    <property type="entry name" value="HAD-like_sf"/>
</dbReference>
<keyword evidence="10" id="KW-1185">Reference proteome</keyword>
<dbReference type="GO" id="GO:0016791">
    <property type="term" value="F:phosphatase activity"/>
    <property type="evidence" value="ECO:0007669"/>
    <property type="project" value="InterPro"/>
</dbReference>
<dbReference type="NCBIfam" id="TIGR01656">
    <property type="entry name" value="Histidinol-ppas"/>
    <property type="match status" value="1"/>
</dbReference>
<reference evidence="9" key="2">
    <citation type="submission" date="2020-09" db="EMBL/GenBank/DDBJ databases">
        <authorList>
            <person name="Sun Q."/>
            <person name="Kim S."/>
        </authorList>
    </citation>
    <scope>NUCLEOTIDE SEQUENCE</scope>
    <source>
        <strain evidence="9">KCTC 42249</strain>
    </source>
</reference>
<dbReference type="PANTHER" id="PTHR42891">
    <property type="entry name" value="D-GLYCERO-BETA-D-MANNO-HEPTOSE-1,7-BISPHOSPHATE 7-PHOSPHATASE"/>
    <property type="match status" value="1"/>
</dbReference>
<gene>
    <name evidence="9" type="ORF">GCM10016234_35840</name>
</gene>
<dbReference type="Proteomes" id="UP000630142">
    <property type="component" value="Unassembled WGS sequence"/>
</dbReference>
<comment type="subcellular location">
    <subcellularLocation>
        <location evidence="1">Cytoplasm</location>
    </subcellularLocation>
</comment>
<dbReference type="Pfam" id="PF13242">
    <property type="entry name" value="Hydrolase_like"/>
    <property type="match status" value="1"/>
</dbReference>
<proteinExistence type="inferred from homology"/>
<dbReference type="GO" id="GO:0005737">
    <property type="term" value="C:cytoplasm"/>
    <property type="evidence" value="ECO:0007669"/>
    <property type="project" value="UniProtKB-SubCell"/>
</dbReference>
<organism evidence="9 10">
    <name type="scientific">Tianweitania populi</name>
    <dbReference type="NCBI Taxonomy" id="1607949"/>
    <lineage>
        <taxon>Bacteria</taxon>
        <taxon>Pseudomonadati</taxon>
        <taxon>Pseudomonadota</taxon>
        <taxon>Alphaproteobacteria</taxon>
        <taxon>Hyphomicrobiales</taxon>
        <taxon>Phyllobacteriaceae</taxon>
        <taxon>Tianweitania</taxon>
    </lineage>
</organism>
<reference evidence="9" key="1">
    <citation type="journal article" date="2014" name="Int. J. Syst. Evol. Microbiol.">
        <title>Complete genome sequence of Corynebacterium casei LMG S-19264T (=DSM 44701T), isolated from a smear-ripened cheese.</title>
        <authorList>
            <consortium name="US DOE Joint Genome Institute (JGI-PGF)"/>
            <person name="Walter F."/>
            <person name="Albersmeier A."/>
            <person name="Kalinowski J."/>
            <person name="Ruckert C."/>
        </authorList>
    </citation>
    <scope>NUCLEOTIDE SEQUENCE</scope>
    <source>
        <strain evidence="9">KCTC 42249</strain>
    </source>
</reference>
<dbReference type="GO" id="GO:0005975">
    <property type="term" value="P:carbohydrate metabolic process"/>
    <property type="evidence" value="ECO:0007669"/>
    <property type="project" value="InterPro"/>
</dbReference>
<dbReference type="Gene3D" id="3.40.50.1000">
    <property type="entry name" value="HAD superfamily/HAD-like"/>
    <property type="match status" value="1"/>
</dbReference>
<evidence type="ECO:0000256" key="1">
    <source>
        <dbReference type="ARBA" id="ARBA00004496"/>
    </source>
</evidence>
<dbReference type="NCBIfam" id="TIGR00213">
    <property type="entry name" value="GmhB_yaeD"/>
    <property type="match status" value="1"/>
</dbReference>
<evidence type="ECO:0000256" key="7">
    <source>
        <dbReference type="ARBA" id="ARBA00031828"/>
    </source>
</evidence>
<evidence type="ECO:0000313" key="9">
    <source>
        <dbReference type="EMBL" id="GHD21962.1"/>
    </source>
</evidence>
<dbReference type="NCBIfam" id="TIGR01662">
    <property type="entry name" value="HAD-SF-IIIA"/>
    <property type="match status" value="1"/>
</dbReference>
<dbReference type="CDD" id="cd07503">
    <property type="entry name" value="HAD_HisB-N"/>
    <property type="match status" value="1"/>
</dbReference>
<dbReference type="PANTHER" id="PTHR42891:SF1">
    <property type="entry name" value="D-GLYCERO-BETA-D-MANNO-HEPTOSE-1,7-BISPHOSPHATE 7-PHOSPHATASE"/>
    <property type="match status" value="1"/>
</dbReference>
<dbReference type="InterPro" id="IPR006543">
    <property type="entry name" value="Histidinol-phos"/>
</dbReference>
<keyword evidence="6" id="KW-0119">Carbohydrate metabolism</keyword>
<evidence type="ECO:0000256" key="2">
    <source>
        <dbReference type="ARBA" id="ARBA00005628"/>
    </source>
</evidence>
<evidence type="ECO:0000256" key="5">
    <source>
        <dbReference type="ARBA" id="ARBA00022801"/>
    </source>
</evidence>
<dbReference type="SUPFAM" id="SSF56784">
    <property type="entry name" value="HAD-like"/>
    <property type="match status" value="1"/>
</dbReference>
<protein>
    <recommendedName>
        <fullName evidence="7">D,D-heptose 1,7-bisphosphate phosphatase</fullName>
    </recommendedName>
</protein>
<feature type="region of interest" description="Disordered" evidence="8">
    <location>
        <begin position="180"/>
        <end position="208"/>
    </location>
</feature>
<dbReference type="InterPro" id="IPR004446">
    <property type="entry name" value="Heptose_bisP_phosphatase"/>
</dbReference>
<keyword evidence="5" id="KW-0378">Hydrolase</keyword>
<comment type="caution">
    <text evidence="9">The sequence shown here is derived from an EMBL/GenBank/DDBJ whole genome shotgun (WGS) entry which is preliminary data.</text>
</comment>
<name>A0A8J3GLI9_9HYPH</name>
<accession>A0A8J3GLI9</accession>
<dbReference type="InterPro" id="IPR023214">
    <property type="entry name" value="HAD_sf"/>
</dbReference>
<evidence type="ECO:0000256" key="4">
    <source>
        <dbReference type="ARBA" id="ARBA00022723"/>
    </source>
</evidence>
<dbReference type="EMBL" id="BMZQ01000004">
    <property type="protein sequence ID" value="GHD21962.1"/>
    <property type="molecule type" value="Genomic_DNA"/>
</dbReference>
<keyword evidence="4" id="KW-0479">Metal-binding</keyword>
<dbReference type="AlphaFoldDB" id="A0A8J3GLI9"/>
<dbReference type="RefSeq" id="WP_189506638.1">
    <property type="nucleotide sequence ID" value="NZ_BMZQ01000004.1"/>
</dbReference>
<sequence>MTEPFRPALFLDRDGVVNVDYGYVSRWERFHYIPGVEAVIQAANDLGWVVVIVTNQSGIARGYFSEADIAALHETLTQDLASRGARIDAIYACPYLPGCGSLLYDRDSEDRKPKPGMLLRAARDLNLDLARSHMIGDQARDMQAAAAAGVTGHFFPGGNLWDFAVAHIADFRSRDCPAARRHIPPRRLPETGSSAQVAQQRPDLSSLR</sequence>
<dbReference type="InterPro" id="IPR006549">
    <property type="entry name" value="HAD-SF_hydro_IIIA"/>
</dbReference>
<evidence type="ECO:0000256" key="3">
    <source>
        <dbReference type="ARBA" id="ARBA00022490"/>
    </source>
</evidence>
<keyword evidence="3" id="KW-0963">Cytoplasm</keyword>
<evidence type="ECO:0000313" key="10">
    <source>
        <dbReference type="Proteomes" id="UP000630142"/>
    </source>
</evidence>
<evidence type="ECO:0000256" key="8">
    <source>
        <dbReference type="SAM" id="MobiDB-lite"/>
    </source>
</evidence>